<dbReference type="GO" id="GO:0009229">
    <property type="term" value="P:thiamine diphosphate biosynthetic process"/>
    <property type="evidence" value="ECO:0007669"/>
    <property type="project" value="UniProtKB-UniRule"/>
</dbReference>
<dbReference type="UniPathway" id="UPA00060">
    <property type="reaction ID" value="UER00142"/>
</dbReference>
<organism evidence="5 6">
    <name type="scientific">Allosphingosinicella indica</name>
    <dbReference type="NCBI Taxonomy" id="941907"/>
    <lineage>
        <taxon>Bacteria</taxon>
        <taxon>Pseudomonadati</taxon>
        <taxon>Pseudomonadota</taxon>
        <taxon>Alphaproteobacteria</taxon>
        <taxon>Sphingomonadales</taxon>
        <taxon>Sphingomonadaceae</taxon>
        <taxon>Allosphingosinicella</taxon>
    </lineage>
</organism>
<dbReference type="GO" id="GO:0009030">
    <property type="term" value="F:thiamine-phosphate kinase activity"/>
    <property type="evidence" value="ECO:0007669"/>
    <property type="project" value="UniProtKB-UniRule"/>
</dbReference>
<feature type="binding site" evidence="2">
    <location>
        <position position="42"/>
    </location>
    <ligand>
        <name>Mg(2+)</name>
        <dbReference type="ChEBI" id="CHEBI:18420"/>
        <label>2</label>
    </ligand>
</feature>
<feature type="binding site" evidence="2">
    <location>
        <position position="70"/>
    </location>
    <ligand>
        <name>Mg(2+)</name>
        <dbReference type="ChEBI" id="CHEBI:18420"/>
        <label>3</label>
    </ligand>
</feature>
<keyword evidence="2" id="KW-0067">ATP-binding</keyword>
<dbReference type="InterPro" id="IPR036676">
    <property type="entry name" value="PurM-like_C_sf"/>
</dbReference>
<comment type="miscellaneous">
    <text evidence="2">Reaction mechanism of ThiL seems to utilize a direct, inline transfer of the gamma-phosphate of ATP to TMP rather than a phosphorylated enzyme intermediate.</text>
</comment>
<feature type="binding site" evidence="2">
    <location>
        <position position="26"/>
    </location>
    <ligand>
        <name>Mg(2+)</name>
        <dbReference type="ChEBI" id="CHEBI:18420"/>
        <label>3</label>
    </ligand>
</feature>
<dbReference type="SUPFAM" id="SSF56042">
    <property type="entry name" value="PurM C-terminal domain-like"/>
    <property type="match status" value="1"/>
</dbReference>
<gene>
    <name evidence="2" type="primary">thiL</name>
    <name evidence="5" type="ORF">SAMN06295910_0794</name>
</gene>
<keyword evidence="6" id="KW-1185">Reference proteome</keyword>
<feature type="binding site" evidence="2">
    <location>
        <position position="42"/>
    </location>
    <ligand>
        <name>Mg(2+)</name>
        <dbReference type="ChEBI" id="CHEBI:18420"/>
        <label>1</label>
    </ligand>
</feature>
<feature type="binding site" evidence="2">
    <location>
        <begin position="114"/>
        <end position="115"/>
    </location>
    <ligand>
        <name>ATP</name>
        <dbReference type="ChEBI" id="CHEBI:30616"/>
    </ligand>
</feature>
<feature type="binding site" evidence="2">
    <location>
        <position position="200"/>
    </location>
    <ligand>
        <name>ATP</name>
        <dbReference type="ChEBI" id="CHEBI:30616"/>
    </ligand>
</feature>
<feature type="binding site" evidence="2">
    <location>
        <position position="49"/>
    </location>
    <ligand>
        <name>substrate</name>
    </ligand>
</feature>
<dbReference type="OrthoDB" id="9802811at2"/>
<feature type="binding site" evidence="2">
    <location>
        <position position="138"/>
    </location>
    <ligand>
        <name>ATP</name>
        <dbReference type="ChEBI" id="CHEBI:30616"/>
    </ligand>
</feature>
<dbReference type="InterPro" id="IPR006283">
    <property type="entry name" value="ThiL-like"/>
</dbReference>
<feature type="binding site" evidence="2">
    <location>
        <position position="70"/>
    </location>
    <ligand>
        <name>Mg(2+)</name>
        <dbReference type="ChEBI" id="CHEBI:18420"/>
        <label>2</label>
    </ligand>
</feature>
<dbReference type="PIRSF" id="PIRSF005303">
    <property type="entry name" value="Thiam_monoph_kin"/>
    <property type="match status" value="1"/>
</dbReference>
<evidence type="ECO:0000256" key="2">
    <source>
        <dbReference type="HAMAP-Rule" id="MF_02128"/>
    </source>
</evidence>
<dbReference type="Pfam" id="PF02769">
    <property type="entry name" value="AIRS_C"/>
    <property type="match status" value="1"/>
</dbReference>
<dbReference type="GO" id="GO:0000287">
    <property type="term" value="F:magnesium ion binding"/>
    <property type="evidence" value="ECO:0007669"/>
    <property type="project" value="UniProtKB-UniRule"/>
</dbReference>
<feature type="binding site" evidence="2">
    <location>
        <position position="70"/>
    </location>
    <ligand>
        <name>Mg(2+)</name>
        <dbReference type="ChEBI" id="CHEBI:18420"/>
        <label>4</label>
    </ligand>
</feature>
<feature type="domain" description="PurM-like C-terminal" evidence="4">
    <location>
        <begin position="142"/>
        <end position="292"/>
    </location>
</feature>
<feature type="binding site" evidence="2">
    <location>
        <position position="40"/>
    </location>
    <ligand>
        <name>Mg(2+)</name>
        <dbReference type="ChEBI" id="CHEBI:18420"/>
        <label>4</label>
    </ligand>
</feature>
<dbReference type="HAMAP" id="MF_02128">
    <property type="entry name" value="TMP_kinase"/>
    <property type="match status" value="1"/>
</dbReference>
<keyword evidence="2 5" id="KW-0418">Kinase</keyword>
<protein>
    <recommendedName>
        <fullName evidence="2">Thiamine-monophosphate kinase</fullName>
        <shortName evidence="2">TMP kinase</shortName>
        <shortName evidence="2">Thiamine-phosphate kinase</shortName>
        <ecNumber evidence="2">2.7.4.16</ecNumber>
    </recommendedName>
</protein>
<dbReference type="InterPro" id="IPR016188">
    <property type="entry name" value="PurM-like_N"/>
</dbReference>
<dbReference type="GO" id="GO:0009228">
    <property type="term" value="P:thiamine biosynthetic process"/>
    <property type="evidence" value="ECO:0007669"/>
    <property type="project" value="UniProtKB-KW"/>
</dbReference>
<dbReference type="STRING" id="941907.SAMN06295910_0794"/>
<dbReference type="Gene3D" id="3.90.650.10">
    <property type="entry name" value="PurM-like C-terminal domain"/>
    <property type="match status" value="1"/>
</dbReference>
<dbReference type="AlphaFoldDB" id="A0A1X7G091"/>
<comment type="catalytic activity">
    <reaction evidence="2">
        <text>thiamine phosphate + ATP = thiamine diphosphate + ADP</text>
        <dbReference type="Rhea" id="RHEA:15913"/>
        <dbReference type="ChEBI" id="CHEBI:30616"/>
        <dbReference type="ChEBI" id="CHEBI:37575"/>
        <dbReference type="ChEBI" id="CHEBI:58937"/>
        <dbReference type="ChEBI" id="CHEBI:456216"/>
        <dbReference type="EC" id="2.7.4.16"/>
    </reaction>
</comment>
<reference evidence="6" key="1">
    <citation type="submission" date="2017-04" db="EMBL/GenBank/DDBJ databases">
        <authorList>
            <person name="Varghese N."/>
            <person name="Submissions S."/>
        </authorList>
    </citation>
    <scope>NUCLEOTIDE SEQUENCE [LARGE SCALE GENOMIC DNA]</scope>
    <source>
        <strain evidence="6">Dd16</strain>
    </source>
</reference>
<feature type="binding site" evidence="2">
    <location>
        <position position="26"/>
    </location>
    <ligand>
        <name>Mg(2+)</name>
        <dbReference type="ChEBI" id="CHEBI:18420"/>
        <label>4</label>
    </ligand>
</feature>
<feature type="binding site" evidence="2">
    <location>
        <position position="198"/>
    </location>
    <ligand>
        <name>Mg(2+)</name>
        <dbReference type="ChEBI" id="CHEBI:18420"/>
        <label>3</label>
    </ligand>
</feature>
<comment type="pathway">
    <text evidence="2">Cofactor biosynthesis; thiamine diphosphate biosynthesis; thiamine diphosphate from thiamine phosphate: step 1/1.</text>
</comment>
<dbReference type="EC" id="2.7.4.16" evidence="2"/>
<dbReference type="EMBL" id="LT840185">
    <property type="protein sequence ID" value="SMF61800.1"/>
    <property type="molecule type" value="Genomic_DNA"/>
</dbReference>
<dbReference type="Gene3D" id="3.30.1330.10">
    <property type="entry name" value="PurM-like, N-terminal domain"/>
    <property type="match status" value="1"/>
</dbReference>
<dbReference type="Pfam" id="PF00586">
    <property type="entry name" value="AIRS"/>
    <property type="match status" value="1"/>
</dbReference>
<evidence type="ECO:0000313" key="5">
    <source>
        <dbReference type="EMBL" id="SMF61800.1"/>
    </source>
</evidence>
<dbReference type="GO" id="GO:0005524">
    <property type="term" value="F:ATP binding"/>
    <property type="evidence" value="ECO:0007669"/>
    <property type="project" value="UniProtKB-UniRule"/>
</dbReference>
<feature type="binding site" evidence="2">
    <location>
        <position position="115"/>
    </location>
    <ligand>
        <name>Mg(2+)</name>
        <dbReference type="ChEBI" id="CHEBI:18420"/>
        <label>1</label>
    </ligand>
</feature>
<feature type="domain" description="PurM-like N-terminal" evidence="3">
    <location>
        <begin position="25"/>
        <end position="130"/>
    </location>
</feature>
<dbReference type="InterPro" id="IPR036921">
    <property type="entry name" value="PurM-like_N_sf"/>
</dbReference>
<proteinExistence type="inferred from homology"/>
<evidence type="ECO:0000256" key="1">
    <source>
        <dbReference type="ARBA" id="ARBA00022977"/>
    </source>
</evidence>
<feature type="binding site" evidence="2">
    <location>
        <position position="306"/>
    </location>
    <ligand>
        <name>substrate</name>
    </ligand>
</feature>
<keyword evidence="2" id="KW-0808">Transferase</keyword>
<feature type="binding site" evidence="2">
    <location>
        <position position="250"/>
    </location>
    <ligand>
        <name>substrate</name>
    </ligand>
</feature>
<name>A0A1X7G091_9SPHN</name>
<dbReference type="Proteomes" id="UP000192934">
    <property type="component" value="Chromosome I"/>
</dbReference>
<dbReference type="PANTHER" id="PTHR30270">
    <property type="entry name" value="THIAMINE-MONOPHOSPHATE KINASE"/>
    <property type="match status" value="1"/>
</dbReference>
<comment type="caution">
    <text evidence="2">Lacks conserved residue(s) required for the propagation of feature annotation.</text>
</comment>
<dbReference type="SUPFAM" id="SSF55326">
    <property type="entry name" value="PurM N-terminal domain-like"/>
    <property type="match status" value="1"/>
</dbReference>
<keyword evidence="2" id="KW-0460">Magnesium</keyword>
<comment type="function">
    <text evidence="2">Catalyzes the ATP-dependent phosphorylation of thiamine-monophosphate (TMP) to form thiamine-pyrophosphate (TPP), the active form of vitamin B1.</text>
</comment>
<sequence>MSGEADFIDLLRSFATHPAARGLIDDAAVLDVGGVRLVLTHDMIVDGVHYLPADPPEDVAWKLVAVNLSDLAAKGAEPLAALLGYGLGDAEWDGRFAEGLRATLDGFCMALIGGDTVAMPVRAMGLTAIGTSEHAPSRSGAQPGDDLWVSGSIGDAGAGLAIARGADGPDNLLQRYRRPYPRLELGQALAPVVHAMMDVSDGLLIDAARMAAASRVAIAVDLEHVPLSPDLVAFAGDDRAARLAAATAGDDYELLFAAAAADRHVVVRLSEETGVSLTRIGAVSEGENLSISHNGEAVPLPEKLGYRHG</sequence>
<dbReference type="PANTHER" id="PTHR30270:SF0">
    <property type="entry name" value="THIAMINE-MONOPHOSPHATE KINASE"/>
    <property type="match status" value="1"/>
</dbReference>
<evidence type="ECO:0000313" key="6">
    <source>
        <dbReference type="Proteomes" id="UP000192934"/>
    </source>
</evidence>
<keyword evidence="2" id="KW-0479">Metal-binding</keyword>
<accession>A0A1X7G091</accession>
<dbReference type="InterPro" id="IPR010918">
    <property type="entry name" value="PurM-like_C_dom"/>
</dbReference>
<keyword evidence="1 2" id="KW-0784">Thiamine biosynthesis</keyword>
<keyword evidence="2" id="KW-0547">Nucleotide-binding</keyword>
<feature type="binding site" evidence="2">
    <location>
        <position position="201"/>
    </location>
    <ligand>
        <name>Mg(2+)</name>
        <dbReference type="ChEBI" id="CHEBI:18420"/>
        <label>5</label>
    </ligand>
</feature>
<evidence type="ECO:0000259" key="3">
    <source>
        <dbReference type="Pfam" id="PF00586"/>
    </source>
</evidence>
<dbReference type="RefSeq" id="WP_085217613.1">
    <property type="nucleotide sequence ID" value="NZ_LT840185.1"/>
</dbReference>
<comment type="similarity">
    <text evidence="2">Belongs to the thiamine-monophosphate kinase family.</text>
</comment>
<dbReference type="CDD" id="cd02194">
    <property type="entry name" value="ThiL"/>
    <property type="match status" value="1"/>
</dbReference>
<evidence type="ECO:0000259" key="4">
    <source>
        <dbReference type="Pfam" id="PF02769"/>
    </source>
</evidence>
<dbReference type="NCBIfam" id="TIGR01379">
    <property type="entry name" value="thiL"/>
    <property type="match status" value="1"/>
</dbReference>